<name>A0A9P0GAQ0_9CUCU</name>
<accession>A0A9P0GAQ0</accession>
<dbReference type="EMBL" id="OV651814">
    <property type="protein sequence ID" value="CAH1106248.1"/>
    <property type="molecule type" value="Genomic_DNA"/>
</dbReference>
<reference evidence="1" key="1">
    <citation type="submission" date="2022-01" db="EMBL/GenBank/DDBJ databases">
        <authorList>
            <person name="King R."/>
        </authorList>
    </citation>
    <scope>NUCLEOTIDE SEQUENCE</scope>
</reference>
<evidence type="ECO:0000313" key="2">
    <source>
        <dbReference type="Proteomes" id="UP001153636"/>
    </source>
</evidence>
<proteinExistence type="predicted"/>
<dbReference type="Proteomes" id="UP001153636">
    <property type="component" value="Chromosome 2"/>
</dbReference>
<evidence type="ECO:0000313" key="1">
    <source>
        <dbReference type="EMBL" id="CAH1106248.1"/>
    </source>
</evidence>
<gene>
    <name evidence="1" type="ORF">PSYICH_LOCUS6965</name>
</gene>
<sequence>MFCKYSKNLKLIQWSDTVLEIPANFKDAERRDLFWAFSHFVYKETIPVWIGYNSKTVKHDNEVHKVTFLRNYNEDSTNPSMILETLRITDSIANECGQNFAVVTYVLAMAKPAMQIQSLQSPTFDKMFIHFGAFHLFMAYFAALGKIMSESGCAHILCESGILADNSMKGFMSRRHFNRCKRLHPLLALALQLQHIKFFLSSNIHLSPGFELYLMNSYLDRDYYSENECPSELIAFLSDAYRKTWANCSVLVYMYIDYVHLYLKMSRAVRMNDVDLFTL</sequence>
<protein>
    <submittedName>
        <fullName evidence="1">Uncharacterized protein</fullName>
    </submittedName>
</protein>
<dbReference type="AlphaFoldDB" id="A0A9P0GAQ0"/>
<keyword evidence="2" id="KW-1185">Reference proteome</keyword>
<dbReference type="OrthoDB" id="8060926at2759"/>
<dbReference type="PANTHER" id="PTHR46704:SF9">
    <property type="entry name" value="BHLH DOMAIN-CONTAINING PROTEIN"/>
    <property type="match status" value="1"/>
</dbReference>
<organism evidence="1 2">
    <name type="scientific">Psylliodes chrysocephalus</name>
    <dbReference type="NCBI Taxonomy" id="3402493"/>
    <lineage>
        <taxon>Eukaryota</taxon>
        <taxon>Metazoa</taxon>
        <taxon>Ecdysozoa</taxon>
        <taxon>Arthropoda</taxon>
        <taxon>Hexapoda</taxon>
        <taxon>Insecta</taxon>
        <taxon>Pterygota</taxon>
        <taxon>Neoptera</taxon>
        <taxon>Endopterygota</taxon>
        <taxon>Coleoptera</taxon>
        <taxon>Polyphaga</taxon>
        <taxon>Cucujiformia</taxon>
        <taxon>Chrysomeloidea</taxon>
        <taxon>Chrysomelidae</taxon>
        <taxon>Galerucinae</taxon>
        <taxon>Alticini</taxon>
        <taxon>Psylliodes</taxon>
    </lineage>
</organism>
<dbReference type="PANTHER" id="PTHR46704">
    <property type="entry name" value="CXC DOMAIN-CONTAINING PROTEIN-RELATED"/>
    <property type="match status" value="1"/>
</dbReference>